<sequence length="1011" mass="113009">MEKKELEARVVSKVAEVISAIKNAKHVDHVISSLHSIATLLFPLDPNLLSGSVGHDYREQILTVKVPSSKERDDWWRVFYQGPAFSTLARFLLLDVASNWLACFPFSAQKYVYDVFFVRGFITEVLQILVPFLKQNRSDDLDINVVISNSERLLVLCLLENNGVLQIAREFGGLSKSKGFTDEQMKPDISRMAQIVASIPDKARMNSPTSLSSHLFFRQIIAQVLSLEEEREVILIEKIETSDEMDKNGALLFIGEMFSRICRRGSADLLSSELVPRVLRLVNSCLSSSNNSINEEVLESKPEAMFWLSMMESIRDPYTMEKISEQILHELASQQANDVQAYWVLWLFFHRTIKLQASVRSMFIDKFLLWKVFPVSCLKWILQFAVRECPPSTSISGHNRPGLLKIVQRLLATWSKKEFVQTAPIEQQAYITAALGLSLETMSKKELDGMKDAMHSILQGVSCRLESPNQLVRKMASNIALVLSKIIDPKNPLYLDDSCNGETIDWAFGFTDPKKRTLTASNSRKKDVEEIQISTVSGSEGGSDSLSSKEKGISVKDKKKLLDFNVLDPDEIVDPASLNLELDINDEDIDDSASENSCSSDDSSLQPYDLSDDDSDLKKTISQLSDVVAALRKSDDADGVERALDVAEKLIRASPDELKHAARDLTRALIQVRCCDIALDGEEESTEDKRQRALIALAVMSPFESLDTLHNLLYSPNVDISQRIMILDVMTEAAQELADSKIMKPKRDTGSFVSVVSDTRPWFLPSSSGTPGASSWKEISGTGTFLNWSNSYERELHSKPNQVKKGKTRRWSLRSPSSEQNLMECSHNKFPMYAAAFMLPAMEGYDKKRHGVDLLGRDFIVLGKLIYMLGVCMKSAAMHPEASVLAPSLLDMLRSREVCHHQEAYVRKAVLFAAACTLVALHPAYVSSALLEGNVELSNGLEWIRTWALDVADSDTDKECYTMAMTCLQLHAEMALQTSRALESASSSRASPTLRSDASKMTIKVPYLNGN</sequence>
<evidence type="ECO:0000313" key="8">
    <source>
        <dbReference type="EMBL" id="RHN68666.1"/>
    </source>
</evidence>
<dbReference type="Proteomes" id="UP000002051">
    <property type="component" value="Chromosome 3"/>
</dbReference>
<dbReference type="InterPro" id="IPR019337">
    <property type="entry name" value="Telomere_length_regulation_dom"/>
</dbReference>
<comment type="subcellular location">
    <subcellularLocation>
        <location evidence="1">Cytoplasm</location>
    </subcellularLocation>
</comment>
<dbReference type="EnsemblPlants" id="KEH34979">
    <property type="protein sequence ID" value="KEH34979"/>
    <property type="gene ID" value="MTR_3g075100"/>
</dbReference>
<reference evidence="9" key="3">
    <citation type="submission" date="2015-04" db="UniProtKB">
        <authorList>
            <consortium name="EnsemblPlants"/>
        </authorList>
    </citation>
    <scope>IDENTIFICATION</scope>
    <source>
        <strain evidence="9">cv. Jemalong A17</strain>
    </source>
</reference>
<dbReference type="PANTHER" id="PTHR15830">
    <property type="entry name" value="TELOMERE LENGTH REGULATION PROTEIN TEL2 FAMILY MEMBER"/>
    <property type="match status" value="1"/>
</dbReference>
<gene>
    <name evidence="9" type="primary">25489500</name>
    <name evidence="7" type="ordered locus">MTR_3g075100</name>
    <name evidence="8" type="ORF">MtrunA17_Chr3g0116371</name>
</gene>
<name>A0A072UYW8_MEDTR</name>
<evidence type="ECO:0000313" key="9">
    <source>
        <dbReference type="EnsemblPlants" id="KEH34979"/>
    </source>
</evidence>
<feature type="domain" description="TELO2 ARM repeat" evidence="6">
    <location>
        <begin position="267"/>
        <end position="506"/>
    </location>
</feature>
<dbReference type="InterPro" id="IPR038528">
    <property type="entry name" value="TEL2_C_sf"/>
</dbReference>
<dbReference type="Pfam" id="PF10193">
    <property type="entry name" value="Telomere_reg-2"/>
    <property type="match status" value="1"/>
</dbReference>
<evidence type="ECO:0000313" key="11">
    <source>
        <dbReference type="Proteomes" id="UP000265566"/>
    </source>
</evidence>
<dbReference type="STRING" id="3880.A0A072UYW8"/>
<dbReference type="GO" id="GO:0042162">
    <property type="term" value="F:telomeric DNA binding"/>
    <property type="evidence" value="ECO:0000318"/>
    <property type="project" value="GO_Central"/>
</dbReference>
<evidence type="ECO:0000256" key="1">
    <source>
        <dbReference type="ARBA" id="ARBA00004496"/>
    </source>
</evidence>
<dbReference type="InterPro" id="IPR051970">
    <property type="entry name" value="TEL2_Regulation"/>
</dbReference>
<dbReference type="Pfam" id="PF25320">
    <property type="entry name" value="TELO2_ARM"/>
    <property type="match status" value="1"/>
</dbReference>
<dbReference type="OrthoDB" id="10258062at2759"/>
<organism evidence="7 10">
    <name type="scientific">Medicago truncatula</name>
    <name type="common">Barrel medic</name>
    <name type="synonym">Medicago tribuloides</name>
    <dbReference type="NCBI Taxonomy" id="3880"/>
    <lineage>
        <taxon>Eukaryota</taxon>
        <taxon>Viridiplantae</taxon>
        <taxon>Streptophyta</taxon>
        <taxon>Embryophyta</taxon>
        <taxon>Tracheophyta</taxon>
        <taxon>Spermatophyta</taxon>
        <taxon>Magnoliopsida</taxon>
        <taxon>eudicotyledons</taxon>
        <taxon>Gunneridae</taxon>
        <taxon>Pentapetalae</taxon>
        <taxon>rosids</taxon>
        <taxon>fabids</taxon>
        <taxon>Fabales</taxon>
        <taxon>Fabaceae</taxon>
        <taxon>Papilionoideae</taxon>
        <taxon>50 kb inversion clade</taxon>
        <taxon>NPAAA clade</taxon>
        <taxon>Hologalegina</taxon>
        <taxon>IRL clade</taxon>
        <taxon>Trifolieae</taxon>
        <taxon>Medicago</taxon>
    </lineage>
</organism>
<evidence type="ECO:0000259" key="6">
    <source>
        <dbReference type="Pfam" id="PF25320"/>
    </source>
</evidence>
<comment type="similarity">
    <text evidence="2">Belongs to the TEL2 family.</text>
</comment>
<accession>A0A072UYW8</accession>
<reference evidence="7 10" key="1">
    <citation type="journal article" date="2011" name="Nature">
        <title>The Medicago genome provides insight into the evolution of rhizobial symbioses.</title>
        <authorList>
            <person name="Young N.D."/>
            <person name="Debelle F."/>
            <person name="Oldroyd G.E."/>
            <person name="Geurts R."/>
            <person name="Cannon S.B."/>
            <person name="Udvardi M.K."/>
            <person name="Benedito V.A."/>
            <person name="Mayer K.F."/>
            <person name="Gouzy J."/>
            <person name="Schoof H."/>
            <person name="Van de Peer Y."/>
            <person name="Proost S."/>
            <person name="Cook D.R."/>
            <person name="Meyers B.C."/>
            <person name="Spannagl M."/>
            <person name="Cheung F."/>
            <person name="De Mita S."/>
            <person name="Krishnakumar V."/>
            <person name="Gundlach H."/>
            <person name="Zhou S."/>
            <person name="Mudge J."/>
            <person name="Bharti A.K."/>
            <person name="Murray J.D."/>
            <person name="Naoumkina M.A."/>
            <person name="Rosen B."/>
            <person name="Silverstein K.A."/>
            <person name="Tang H."/>
            <person name="Rombauts S."/>
            <person name="Zhao P.X."/>
            <person name="Zhou P."/>
            <person name="Barbe V."/>
            <person name="Bardou P."/>
            <person name="Bechner M."/>
            <person name="Bellec A."/>
            <person name="Berger A."/>
            <person name="Berges H."/>
            <person name="Bidwell S."/>
            <person name="Bisseling T."/>
            <person name="Choisne N."/>
            <person name="Couloux A."/>
            <person name="Denny R."/>
            <person name="Deshpande S."/>
            <person name="Dai X."/>
            <person name="Doyle J.J."/>
            <person name="Dudez A.M."/>
            <person name="Farmer A.D."/>
            <person name="Fouteau S."/>
            <person name="Franken C."/>
            <person name="Gibelin C."/>
            <person name="Gish J."/>
            <person name="Goldstein S."/>
            <person name="Gonzalez A.J."/>
            <person name="Green P.J."/>
            <person name="Hallab A."/>
            <person name="Hartog M."/>
            <person name="Hua A."/>
            <person name="Humphray S.J."/>
            <person name="Jeong D.H."/>
            <person name="Jing Y."/>
            <person name="Jocker A."/>
            <person name="Kenton S.M."/>
            <person name="Kim D.J."/>
            <person name="Klee K."/>
            <person name="Lai H."/>
            <person name="Lang C."/>
            <person name="Lin S."/>
            <person name="Macmil S.L."/>
            <person name="Magdelenat G."/>
            <person name="Matthews L."/>
            <person name="McCorrison J."/>
            <person name="Monaghan E.L."/>
            <person name="Mun J.H."/>
            <person name="Najar F.Z."/>
            <person name="Nicholson C."/>
            <person name="Noirot C."/>
            <person name="O'Bleness M."/>
            <person name="Paule C.R."/>
            <person name="Poulain J."/>
            <person name="Prion F."/>
            <person name="Qin B."/>
            <person name="Qu C."/>
            <person name="Retzel E.F."/>
            <person name="Riddle C."/>
            <person name="Sallet E."/>
            <person name="Samain S."/>
            <person name="Samson N."/>
            <person name="Sanders I."/>
            <person name="Saurat O."/>
            <person name="Scarpelli C."/>
            <person name="Schiex T."/>
            <person name="Segurens B."/>
            <person name="Severin A.J."/>
            <person name="Sherrier D.J."/>
            <person name="Shi R."/>
            <person name="Sims S."/>
            <person name="Singer S.R."/>
            <person name="Sinharoy S."/>
            <person name="Sterck L."/>
            <person name="Viollet A."/>
            <person name="Wang B.B."/>
            <person name="Wang K."/>
            <person name="Wang M."/>
            <person name="Wang X."/>
            <person name="Warfsmann J."/>
            <person name="Weissenbach J."/>
            <person name="White D.D."/>
            <person name="White J.D."/>
            <person name="Wiley G.B."/>
            <person name="Wincker P."/>
            <person name="Xing Y."/>
            <person name="Yang L."/>
            <person name="Yao Z."/>
            <person name="Ying F."/>
            <person name="Zhai J."/>
            <person name="Zhou L."/>
            <person name="Zuber A."/>
            <person name="Denarie J."/>
            <person name="Dixon R.A."/>
            <person name="May G.D."/>
            <person name="Schwartz D.C."/>
            <person name="Rogers J."/>
            <person name="Quetier F."/>
            <person name="Town C.D."/>
            <person name="Roe B.A."/>
        </authorList>
    </citation>
    <scope>NUCLEOTIDE SEQUENCE [LARGE SCALE GENOMIC DNA]</scope>
    <source>
        <strain evidence="7">A17</strain>
        <strain evidence="9 10">cv. Jemalong A17</strain>
    </source>
</reference>
<dbReference type="KEGG" id="mtr:25489500"/>
<dbReference type="Gramene" id="rna17047">
    <property type="protein sequence ID" value="RHN68666.1"/>
    <property type="gene ID" value="gene17047"/>
</dbReference>
<dbReference type="EMBL" id="CM001219">
    <property type="protein sequence ID" value="KEH34979.1"/>
    <property type="molecule type" value="Genomic_DNA"/>
</dbReference>
<evidence type="ECO:0000256" key="3">
    <source>
        <dbReference type="ARBA" id="ARBA00022490"/>
    </source>
</evidence>
<evidence type="ECO:0000256" key="2">
    <source>
        <dbReference type="ARBA" id="ARBA00006133"/>
    </source>
</evidence>
<dbReference type="InterPro" id="IPR057348">
    <property type="entry name" value="TELO2_ARM"/>
</dbReference>
<reference evidence="8" key="5">
    <citation type="journal article" date="2018" name="Nat. Plants">
        <title>Whole-genome landscape of Medicago truncatula symbiotic genes.</title>
        <authorList>
            <person name="Pecrix Y."/>
            <person name="Gamas P."/>
            <person name="Carrere S."/>
        </authorList>
    </citation>
    <scope>NUCLEOTIDE SEQUENCE</scope>
    <source>
        <tissue evidence="8">Leaves</tissue>
    </source>
</reference>
<evidence type="ECO:0000313" key="10">
    <source>
        <dbReference type="Proteomes" id="UP000002051"/>
    </source>
</evidence>
<evidence type="ECO:0000256" key="4">
    <source>
        <dbReference type="SAM" id="MobiDB-lite"/>
    </source>
</evidence>
<dbReference type="GO" id="GO:0051083">
    <property type="term" value="P:'de novo' cotranslational protein folding"/>
    <property type="evidence" value="ECO:0000318"/>
    <property type="project" value="GO_Central"/>
</dbReference>
<dbReference type="AlphaFoldDB" id="A0A072UYW8"/>
<reference evidence="11" key="4">
    <citation type="journal article" date="2018" name="Nat. Plants">
        <title>Whole-genome landscape of Medicago truncatula symbiotic genes.</title>
        <authorList>
            <person name="Pecrix Y."/>
            <person name="Staton S.E."/>
            <person name="Sallet E."/>
            <person name="Lelandais-Briere C."/>
            <person name="Moreau S."/>
            <person name="Carrere S."/>
            <person name="Blein T."/>
            <person name="Jardinaud M.F."/>
            <person name="Latrasse D."/>
            <person name="Zouine M."/>
            <person name="Zahm M."/>
            <person name="Kreplak J."/>
            <person name="Mayjonade B."/>
            <person name="Satge C."/>
            <person name="Perez M."/>
            <person name="Cauet S."/>
            <person name="Marande W."/>
            <person name="Chantry-Darmon C."/>
            <person name="Lopez-Roques C."/>
            <person name="Bouchez O."/>
            <person name="Berard A."/>
            <person name="Debelle F."/>
            <person name="Munos S."/>
            <person name="Bendahmane A."/>
            <person name="Berges H."/>
            <person name="Niebel A."/>
            <person name="Buitink J."/>
            <person name="Frugier F."/>
            <person name="Benhamed M."/>
            <person name="Crespi M."/>
            <person name="Gouzy J."/>
            <person name="Gamas P."/>
        </authorList>
    </citation>
    <scope>NUCLEOTIDE SEQUENCE [LARGE SCALE GENOMIC DNA]</scope>
    <source>
        <strain evidence="11">cv. Jemalong A17</strain>
    </source>
</reference>
<evidence type="ECO:0000259" key="5">
    <source>
        <dbReference type="Pfam" id="PF10193"/>
    </source>
</evidence>
<dbReference type="Gene3D" id="1.25.40.720">
    <property type="entry name" value="Telomere length regulation protein 2, C-terminal domain"/>
    <property type="match status" value="1"/>
</dbReference>
<proteinExistence type="inferred from homology"/>
<dbReference type="PANTHER" id="PTHR15830:SF10">
    <property type="entry name" value="TELOMERE LENGTH REGULATION PROTEIN TEL2 HOMOLOG"/>
    <property type="match status" value="1"/>
</dbReference>
<dbReference type="EMBL" id="PSQE01000003">
    <property type="protein sequence ID" value="RHN68666.1"/>
    <property type="molecule type" value="Genomic_DNA"/>
</dbReference>
<feature type="compositionally biased region" description="Low complexity" evidence="4">
    <location>
        <begin position="594"/>
        <end position="609"/>
    </location>
</feature>
<feature type="domain" description="Telomere length regulation protein conserved" evidence="5">
    <location>
        <begin position="623"/>
        <end position="734"/>
    </location>
</feature>
<keyword evidence="3" id="KW-0963">Cytoplasm</keyword>
<feature type="region of interest" description="Disordered" evidence="4">
    <location>
        <begin position="589"/>
        <end position="614"/>
    </location>
</feature>
<dbReference type="GO" id="GO:0051879">
    <property type="term" value="F:Hsp90 protein binding"/>
    <property type="evidence" value="ECO:0000318"/>
    <property type="project" value="GO_Central"/>
</dbReference>
<keyword evidence="10" id="KW-1185">Reference proteome</keyword>
<evidence type="ECO:0000313" key="7">
    <source>
        <dbReference type="EMBL" id="KEH34979.1"/>
    </source>
</evidence>
<dbReference type="HOGENOM" id="CLU_001488_1_0_1"/>
<protein>
    <submittedName>
        <fullName evidence="7 8">Telomere length regulation protein</fullName>
    </submittedName>
</protein>
<reference evidence="7 10" key="2">
    <citation type="journal article" date="2014" name="BMC Genomics">
        <title>An improved genome release (version Mt4.0) for the model legume Medicago truncatula.</title>
        <authorList>
            <person name="Tang H."/>
            <person name="Krishnakumar V."/>
            <person name="Bidwell S."/>
            <person name="Rosen B."/>
            <person name="Chan A."/>
            <person name="Zhou S."/>
            <person name="Gentzbittel L."/>
            <person name="Childs K.L."/>
            <person name="Yandell M."/>
            <person name="Gundlach H."/>
            <person name="Mayer K.F."/>
            <person name="Schwartz D.C."/>
            <person name="Town C.D."/>
        </authorList>
    </citation>
    <scope>GENOME REANNOTATION</scope>
    <source>
        <strain evidence="7">A17</strain>
        <strain evidence="9 10">cv. Jemalong A17</strain>
    </source>
</reference>
<dbReference type="GO" id="GO:0005829">
    <property type="term" value="C:cytosol"/>
    <property type="evidence" value="ECO:0000318"/>
    <property type="project" value="GO_Central"/>
</dbReference>
<dbReference type="Proteomes" id="UP000265566">
    <property type="component" value="Chromosome 3"/>
</dbReference>